<sequence>MPERYHFSKNERIAPLWIVPKTGWAIVTKDEFDVIEGKSKGIAYHPRGLHGYDHEHPLMRAIFIARGPAFPHEPNSRVEPFQNIEVYNIVCDSLALTPKANNGTLRLPLKPVGLHSPDTFPPEPADPEPTPSKLDVPTNGTLSISPIEIGPW</sequence>
<evidence type="ECO:0000256" key="1">
    <source>
        <dbReference type="SAM" id="MobiDB-lite"/>
    </source>
</evidence>
<dbReference type="Gene3D" id="3.40.720.10">
    <property type="entry name" value="Alkaline Phosphatase, subunit A"/>
    <property type="match status" value="1"/>
</dbReference>
<accession>A0A5M9JEG6</accession>
<dbReference type="SUPFAM" id="SSF53649">
    <property type="entry name" value="Alkaline phosphatase-like"/>
    <property type="match status" value="1"/>
</dbReference>
<dbReference type="InterPro" id="IPR017850">
    <property type="entry name" value="Alkaline_phosphatase_core_sf"/>
</dbReference>
<dbReference type="EMBL" id="VICG01000010">
    <property type="protein sequence ID" value="KAA8567681.1"/>
    <property type="molecule type" value="Genomic_DNA"/>
</dbReference>
<organism evidence="2 3">
    <name type="scientific">Monilinia fructicola</name>
    <name type="common">Brown rot fungus</name>
    <name type="synonym">Ciboria fructicola</name>
    <dbReference type="NCBI Taxonomy" id="38448"/>
    <lineage>
        <taxon>Eukaryota</taxon>
        <taxon>Fungi</taxon>
        <taxon>Dikarya</taxon>
        <taxon>Ascomycota</taxon>
        <taxon>Pezizomycotina</taxon>
        <taxon>Leotiomycetes</taxon>
        <taxon>Helotiales</taxon>
        <taxon>Sclerotiniaceae</taxon>
        <taxon>Monilinia</taxon>
    </lineage>
</organism>
<comment type="caution">
    <text evidence="2">The sequence shown here is derived from an EMBL/GenBank/DDBJ whole genome shotgun (WGS) entry which is preliminary data.</text>
</comment>
<dbReference type="Proteomes" id="UP000322873">
    <property type="component" value="Unassembled WGS sequence"/>
</dbReference>
<name>A0A5M9JEG6_MONFR</name>
<dbReference type="VEuPathDB" id="FungiDB:MFRU_010g01880"/>
<dbReference type="PANTHER" id="PTHR10151:SF120">
    <property type="entry name" value="BIS(5'-ADENOSYL)-TRIPHOSPHATASE"/>
    <property type="match status" value="1"/>
</dbReference>
<evidence type="ECO:0000313" key="2">
    <source>
        <dbReference type="EMBL" id="KAA8567681.1"/>
    </source>
</evidence>
<dbReference type="InterPro" id="IPR002591">
    <property type="entry name" value="Phosphodiest/P_Trfase"/>
</dbReference>
<dbReference type="AlphaFoldDB" id="A0A5M9JEG6"/>
<protein>
    <submittedName>
        <fullName evidence="2">Uncharacterized protein</fullName>
    </submittedName>
</protein>
<dbReference type="GO" id="GO:0009141">
    <property type="term" value="P:nucleoside triphosphate metabolic process"/>
    <property type="evidence" value="ECO:0007669"/>
    <property type="project" value="TreeGrafter"/>
</dbReference>
<keyword evidence="3" id="KW-1185">Reference proteome</keyword>
<gene>
    <name evidence="2" type="ORF">EYC84_008154</name>
</gene>
<dbReference type="GO" id="GO:0047429">
    <property type="term" value="F:nucleoside triphosphate diphosphatase activity"/>
    <property type="evidence" value="ECO:0007669"/>
    <property type="project" value="TreeGrafter"/>
</dbReference>
<proteinExistence type="predicted"/>
<feature type="compositionally biased region" description="Pro residues" evidence="1">
    <location>
        <begin position="119"/>
        <end position="130"/>
    </location>
</feature>
<dbReference type="Pfam" id="PF01663">
    <property type="entry name" value="Phosphodiest"/>
    <property type="match status" value="1"/>
</dbReference>
<dbReference type="PANTHER" id="PTHR10151">
    <property type="entry name" value="ECTONUCLEOTIDE PYROPHOSPHATASE/PHOSPHODIESTERASE"/>
    <property type="match status" value="1"/>
</dbReference>
<feature type="region of interest" description="Disordered" evidence="1">
    <location>
        <begin position="113"/>
        <end position="152"/>
    </location>
</feature>
<evidence type="ECO:0000313" key="3">
    <source>
        <dbReference type="Proteomes" id="UP000322873"/>
    </source>
</evidence>
<dbReference type="GO" id="GO:0017111">
    <property type="term" value="F:ribonucleoside triphosphate phosphatase activity"/>
    <property type="evidence" value="ECO:0007669"/>
    <property type="project" value="TreeGrafter"/>
</dbReference>
<reference evidence="2 3" key="1">
    <citation type="submission" date="2019-06" db="EMBL/GenBank/DDBJ databases">
        <title>Genome Sequence of the Brown Rot Fungal Pathogen Monilinia fructicola.</title>
        <authorList>
            <person name="De Miccolis Angelini R.M."/>
            <person name="Landi L."/>
            <person name="Abate D."/>
            <person name="Pollastro S."/>
            <person name="Romanazzi G."/>
            <person name="Faretra F."/>
        </authorList>
    </citation>
    <scope>NUCLEOTIDE SEQUENCE [LARGE SCALE GENOMIC DNA]</scope>
    <source>
        <strain evidence="2 3">Mfrc123</strain>
    </source>
</reference>